<dbReference type="GO" id="GO:0005524">
    <property type="term" value="F:ATP binding"/>
    <property type="evidence" value="ECO:0007669"/>
    <property type="project" value="UniProtKB-KW"/>
</dbReference>
<dbReference type="GO" id="GO:0008993">
    <property type="term" value="F:rhamnulokinase activity"/>
    <property type="evidence" value="ECO:0007669"/>
    <property type="project" value="InterPro"/>
</dbReference>
<sequence>MTAGAGRAARAAAHGAVAAVDLGATSGRVMHAQVGPDTLELTEAARFLNTPVRVWEGDGTGLHWDVTGLYASILEGLGTVARAEPDLASIGIDSWAVDYGLIGSGRLLGEPYHYRDDRTERGVELVHAAVDPAELYREGGLQFLPFNSLYQLTVDRERGALDAADRFLLVPDLIAYWLTGEEHAERTNASTTGLLAADGAWNDTLIRRLGLPRDRFAPLVDAGTRTGGLLPALASELPFAGAGPAVTAVGSHDTASAVVAVPMDAARAAYISCGTWGLVGVELEHRVLTEESRAANFTNEGGVDGRVRYLHNVMGLWLLSESLREWQRRGLHVTLETLLGEAAALPRPTELFDAEDPRFLAPGDLPSRIADWFAERGMLAPASPAGIVRVIIESLAEAFANTVRRAAGLSGVPVETIHIVGGGARNAMLCQATADRSGLPVLAGPVEATALGNALVQARAVGLVSGDLESLRALVARHYAPTRYEPTGRVVA</sequence>
<evidence type="ECO:0000256" key="5">
    <source>
        <dbReference type="ARBA" id="ARBA00022840"/>
    </source>
</evidence>
<evidence type="ECO:0000256" key="4">
    <source>
        <dbReference type="ARBA" id="ARBA00022777"/>
    </source>
</evidence>
<dbReference type="PANTHER" id="PTHR43095">
    <property type="entry name" value="SUGAR KINASE"/>
    <property type="match status" value="1"/>
</dbReference>
<gene>
    <name evidence="9" type="ORF">AAME72_08425</name>
</gene>
<evidence type="ECO:0000256" key="6">
    <source>
        <dbReference type="ARBA" id="ARBA00023308"/>
    </source>
</evidence>
<dbReference type="InterPro" id="IPR043129">
    <property type="entry name" value="ATPase_NBD"/>
</dbReference>
<evidence type="ECO:0000256" key="1">
    <source>
        <dbReference type="ARBA" id="ARBA00009156"/>
    </source>
</evidence>
<dbReference type="AlphaFoldDB" id="A0AAU7GHG6"/>
<dbReference type="GO" id="GO:0019301">
    <property type="term" value="P:rhamnose catabolic process"/>
    <property type="evidence" value="ECO:0007669"/>
    <property type="project" value="InterPro"/>
</dbReference>
<dbReference type="InterPro" id="IPR018484">
    <property type="entry name" value="FGGY_N"/>
</dbReference>
<keyword evidence="3" id="KW-0547">Nucleotide-binding</keyword>
<dbReference type="CDD" id="cd07771">
    <property type="entry name" value="ASKHA_NBD_FGGY_RhaB-like"/>
    <property type="match status" value="1"/>
</dbReference>
<feature type="domain" description="Carbohydrate kinase FGGY C-terminal" evidence="8">
    <location>
        <begin position="269"/>
        <end position="460"/>
    </location>
</feature>
<accession>A0AAU7GHG6</accession>
<dbReference type="Pfam" id="PF02782">
    <property type="entry name" value="FGGY_C"/>
    <property type="match status" value="1"/>
</dbReference>
<dbReference type="InterPro" id="IPR018485">
    <property type="entry name" value="FGGY_C"/>
</dbReference>
<evidence type="ECO:0000256" key="2">
    <source>
        <dbReference type="ARBA" id="ARBA00022679"/>
    </source>
</evidence>
<dbReference type="InterPro" id="IPR050406">
    <property type="entry name" value="FGGY_Carb_Kinase"/>
</dbReference>
<organism evidence="9">
    <name type="scientific">Leifsonia sp. NPDC080035</name>
    <dbReference type="NCBI Taxonomy" id="3143936"/>
    <lineage>
        <taxon>Bacteria</taxon>
        <taxon>Bacillati</taxon>
        <taxon>Actinomycetota</taxon>
        <taxon>Actinomycetes</taxon>
        <taxon>Micrococcales</taxon>
        <taxon>Microbacteriaceae</taxon>
        <taxon>Leifsonia</taxon>
    </lineage>
</organism>
<dbReference type="EMBL" id="CP157390">
    <property type="protein sequence ID" value="XBM49881.1"/>
    <property type="molecule type" value="Genomic_DNA"/>
</dbReference>
<keyword evidence="2 9" id="KW-0808">Transferase</keyword>
<evidence type="ECO:0000259" key="7">
    <source>
        <dbReference type="Pfam" id="PF00370"/>
    </source>
</evidence>
<protein>
    <submittedName>
        <fullName evidence="9">Rhamnulokinase family protein</fullName>
        <ecNumber evidence="9">2.7.1.-</ecNumber>
    </submittedName>
</protein>
<dbReference type="Pfam" id="PF00370">
    <property type="entry name" value="FGGY_N"/>
    <property type="match status" value="1"/>
</dbReference>
<reference evidence="9" key="1">
    <citation type="submission" date="2024-05" db="EMBL/GenBank/DDBJ databases">
        <title>The Natural Products Discovery Center: Release of the First 8490 Sequenced Strains for Exploring Actinobacteria Biosynthetic Diversity.</title>
        <authorList>
            <person name="Kalkreuter E."/>
            <person name="Kautsar S.A."/>
            <person name="Yang D."/>
            <person name="Bader C.D."/>
            <person name="Teijaro C.N."/>
            <person name="Fluegel L."/>
            <person name="Davis C.M."/>
            <person name="Simpson J.R."/>
            <person name="Lauterbach L."/>
            <person name="Steele A.D."/>
            <person name="Gui C."/>
            <person name="Meng S."/>
            <person name="Li G."/>
            <person name="Viehrig K."/>
            <person name="Ye F."/>
            <person name="Su P."/>
            <person name="Kiefer A.F."/>
            <person name="Nichols A."/>
            <person name="Cepeda A.J."/>
            <person name="Yan W."/>
            <person name="Fan B."/>
            <person name="Jiang Y."/>
            <person name="Adhikari A."/>
            <person name="Zheng C.-J."/>
            <person name="Schuster L."/>
            <person name="Cowan T.M."/>
            <person name="Smanski M.J."/>
            <person name="Chevrette M.G."/>
            <person name="de Carvalho L.P.S."/>
            <person name="Shen B."/>
        </authorList>
    </citation>
    <scope>NUCLEOTIDE SEQUENCE</scope>
    <source>
        <strain evidence="9">NPDC080035</strain>
    </source>
</reference>
<dbReference type="EC" id="2.7.1.-" evidence="9"/>
<proteinExistence type="inferred from homology"/>
<keyword evidence="6" id="KW-0684">Rhamnose metabolism</keyword>
<name>A0AAU7GHG6_9MICO</name>
<dbReference type="SUPFAM" id="SSF53067">
    <property type="entry name" value="Actin-like ATPase domain"/>
    <property type="match status" value="2"/>
</dbReference>
<comment type="similarity">
    <text evidence="1">Belongs to the FGGY kinase family.</text>
</comment>
<feature type="domain" description="Carbohydrate kinase FGGY N-terminal" evidence="7">
    <location>
        <begin position="105"/>
        <end position="259"/>
    </location>
</feature>
<evidence type="ECO:0000256" key="3">
    <source>
        <dbReference type="ARBA" id="ARBA00022741"/>
    </source>
</evidence>
<keyword evidence="5" id="KW-0067">ATP-binding</keyword>
<dbReference type="RefSeq" id="WP_348789791.1">
    <property type="nucleotide sequence ID" value="NZ_CP157390.1"/>
</dbReference>
<evidence type="ECO:0000259" key="8">
    <source>
        <dbReference type="Pfam" id="PF02782"/>
    </source>
</evidence>
<keyword evidence="4" id="KW-0418">Kinase</keyword>
<dbReference type="InterPro" id="IPR013449">
    <property type="entry name" value="Rhamnulokinase"/>
</dbReference>
<evidence type="ECO:0000313" key="9">
    <source>
        <dbReference type="EMBL" id="XBM49881.1"/>
    </source>
</evidence>
<dbReference type="Gene3D" id="3.30.420.40">
    <property type="match status" value="2"/>
</dbReference>